<dbReference type="InterPro" id="IPR053158">
    <property type="entry name" value="CapK_Type1_Caps_Biosynth"/>
</dbReference>
<proteinExistence type="predicted"/>
<keyword evidence="1" id="KW-0436">Ligase</keyword>
<dbReference type="SUPFAM" id="SSF56801">
    <property type="entry name" value="Acetyl-CoA synthetase-like"/>
    <property type="match status" value="1"/>
</dbReference>
<gene>
    <name evidence="1" type="ORF">Lbir_2391</name>
    <name evidence="2" type="ORF">NCTC12437_03021</name>
</gene>
<dbReference type="STRING" id="28083.Lbir_2391"/>
<reference evidence="2 4" key="2">
    <citation type="submission" date="2018-06" db="EMBL/GenBank/DDBJ databases">
        <authorList>
            <consortium name="Pathogen Informatics"/>
            <person name="Doyle S."/>
        </authorList>
    </citation>
    <scope>NUCLEOTIDE SEQUENCE [LARGE SCALE GENOMIC DNA]</scope>
    <source>
        <strain evidence="2 4">NCTC12437</strain>
    </source>
</reference>
<dbReference type="InterPro" id="IPR042099">
    <property type="entry name" value="ANL_N_sf"/>
</dbReference>
<evidence type="ECO:0000313" key="4">
    <source>
        <dbReference type="Proteomes" id="UP000255066"/>
    </source>
</evidence>
<dbReference type="EMBL" id="UGNW01000001">
    <property type="protein sequence ID" value="STX33200.1"/>
    <property type="molecule type" value="Genomic_DNA"/>
</dbReference>
<organism evidence="2 4">
    <name type="scientific">Legionella birminghamensis</name>
    <dbReference type="NCBI Taxonomy" id="28083"/>
    <lineage>
        <taxon>Bacteria</taxon>
        <taxon>Pseudomonadati</taxon>
        <taxon>Pseudomonadota</taxon>
        <taxon>Gammaproteobacteria</taxon>
        <taxon>Legionellales</taxon>
        <taxon>Legionellaceae</taxon>
        <taxon>Legionella</taxon>
    </lineage>
</organism>
<keyword evidence="3" id="KW-1185">Reference proteome</keyword>
<evidence type="ECO:0000313" key="3">
    <source>
        <dbReference type="Proteomes" id="UP000054735"/>
    </source>
</evidence>
<dbReference type="EMBL" id="LNXT01000044">
    <property type="protein sequence ID" value="KTC68858.1"/>
    <property type="molecule type" value="Genomic_DNA"/>
</dbReference>
<reference evidence="1 3" key="1">
    <citation type="submission" date="2015-11" db="EMBL/GenBank/DDBJ databases">
        <title>Genomic analysis of 38 Legionella species identifies large and diverse effector repertoires.</title>
        <authorList>
            <person name="Burstein D."/>
            <person name="Amaro F."/>
            <person name="Zusman T."/>
            <person name="Lifshitz Z."/>
            <person name="Cohen O."/>
            <person name="Gilbert J.A."/>
            <person name="Pupko T."/>
            <person name="Shuman H.A."/>
            <person name="Segal G."/>
        </authorList>
    </citation>
    <scope>NUCLEOTIDE SEQUENCE [LARGE SCALE GENOMIC DNA]</scope>
    <source>
        <strain evidence="1 3">CDC#1407-AL-14</strain>
    </source>
</reference>
<dbReference type="Gene3D" id="3.40.50.12780">
    <property type="entry name" value="N-terminal domain of ligase-like"/>
    <property type="match status" value="1"/>
</dbReference>
<dbReference type="AlphaFoldDB" id="A0A378IE96"/>
<dbReference type="GO" id="GO:0047475">
    <property type="term" value="F:phenylacetate-CoA ligase activity"/>
    <property type="evidence" value="ECO:0007669"/>
    <property type="project" value="UniProtKB-EC"/>
</dbReference>
<dbReference type="Proteomes" id="UP000054735">
    <property type="component" value="Unassembled WGS sequence"/>
</dbReference>
<dbReference type="Proteomes" id="UP000255066">
    <property type="component" value="Unassembled WGS sequence"/>
</dbReference>
<protein>
    <submittedName>
        <fullName evidence="1">Phenylacetate-coenzyme A ligase</fullName>
        <ecNumber evidence="1">6.2.1.30</ecNumber>
    </submittedName>
    <submittedName>
        <fullName evidence="2">Putative adenylate-forming enzyme</fullName>
    </submittedName>
</protein>
<dbReference type="PANTHER" id="PTHR36932">
    <property type="entry name" value="CAPSULAR POLYSACCHARIDE BIOSYNTHESIS PROTEIN"/>
    <property type="match status" value="1"/>
</dbReference>
<evidence type="ECO:0000313" key="1">
    <source>
        <dbReference type="EMBL" id="KTC68858.1"/>
    </source>
</evidence>
<name>A0A378IE96_9GAMM</name>
<evidence type="ECO:0000313" key="2">
    <source>
        <dbReference type="EMBL" id="STX33200.1"/>
    </source>
</evidence>
<accession>A0A378IE96</accession>
<dbReference type="PANTHER" id="PTHR36932:SF1">
    <property type="entry name" value="CAPSULAR POLYSACCHARIDE BIOSYNTHESIS PROTEIN"/>
    <property type="match status" value="1"/>
</dbReference>
<dbReference type="EC" id="6.2.1.30" evidence="1"/>
<dbReference type="RefSeq" id="WP_058524396.1">
    <property type="nucleotide sequence ID" value="NZ_CAAAHV010000007.1"/>
</dbReference>
<sequence>MKLSPSKMRSAIPGIAWPPAPHPMAAQLYYQLDHFLYTERLPAAEIQKHQFSQLLVFMQFARQYVPYYQKRWAHLPLFKEWQQLAEYWPQLALLTREDIQNAGESIFAVKLPSGHEPAELLSTSGSTGRPVTVKGNMATQFFWNAISLRNHLWHGDEFANSFASIRYTEKKEALPPLGTRYENWSPATYAIVETGPCFHLNLCTPEEEAEWLLKVNPHYLNCNPSTLREITLHFARHGIKPSRLQKVHTHSEIVEPELRSLVHEVLGIPLIDNYSSKECGYIALQCPESGHYHVQSENVLVEILNEKNQPCQVDEPGRVVVTTLHNFSSPLIRYDIGDYAIPGSPCRCGRQLPVLKTVLGRKRNMLLMPDGRKLWPSFAGNGLRLMDLFSGSQFQLIQMTLTEIQVNLTHSPYTSSEEEQLREKLKTIFKYPFHFRFKYMENIPRSPGGKFEDFISLVTPE</sequence>
<dbReference type="OrthoDB" id="580775at2"/>